<feature type="domain" description="Lumazine-binding" evidence="10">
    <location>
        <begin position="1"/>
        <end position="96"/>
    </location>
</feature>
<feature type="domain" description="Lumazine-binding" evidence="10">
    <location>
        <begin position="97"/>
        <end position="220"/>
    </location>
</feature>
<evidence type="ECO:0000256" key="2">
    <source>
        <dbReference type="ARBA" id="ARBA00002803"/>
    </source>
</evidence>
<dbReference type="InterPro" id="IPR026017">
    <property type="entry name" value="Lumazine-bd_dom"/>
</dbReference>
<dbReference type="PROSITE" id="PS51177">
    <property type="entry name" value="LUMAZINE_BIND"/>
    <property type="match status" value="2"/>
</dbReference>
<dbReference type="EC" id="2.5.1.9" evidence="4"/>
<feature type="repeat" description="Lumazine-binding" evidence="9">
    <location>
        <begin position="1"/>
        <end position="96"/>
    </location>
</feature>
<comment type="function">
    <text evidence="2">Catalyzes the dismutation of two molecules of 6,7-dimethyl-8-ribityllumazine, resulting in the formation of riboflavin and 5-amino-6-(D-ribitylamino)uracil.</text>
</comment>
<dbReference type="FunFam" id="2.40.30.20:FF:000003">
    <property type="entry name" value="Riboflavin synthase, alpha subunit"/>
    <property type="match status" value="1"/>
</dbReference>
<proteinExistence type="predicted"/>
<comment type="catalytic activity">
    <reaction evidence="1">
        <text>2 6,7-dimethyl-8-(1-D-ribityl)lumazine + H(+) = 5-amino-6-(D-ribitylamino)uracil + riboflavin</text>
        <dbReference type="Rhea" id="RHEA:20772"/>
        <dbReference type="ChEBI" id="CHEBI:15378"/>
        <dbReference type="ChEBI" id="CHEBI:15934"/>
        <dbReference type="ChEBI" id="CHEBI:57986"/>
        <dbReference type="ChEBI" id="CHEBI:58201"/>
        <dbReference type="EC" id="2.5.1.9"/>
    </reaction>
</comment>
<dbReference type="CDD" id="cd00402">
    <property type="entry name" value="Riboflavin_synthase_like"/>
    <property type="match status" value="1"/>
</dbReference>
<protein>
    <recommendedName>
        <fullName evidence="5">Riboflavin synthase</fullName>
        <ecNumber evidence="4">2.5.1.9</ecNumber>
    </recommendedName>
</protein>
<dbReference type="PANTHER" id="PTHR21098:SF12">
    <property type="entry name" value="RIBOFLAVIN SYNTHASE"/>
    <property type="match status" value="1"/>
</dbReference>
<dbReference type="Gene3D" id="2.40.30.20">
    <property type="match status" value="2"/>
</dbReference>
<evidence type="ECO:0000313" key="11">
    <source>
        <dbReference type="EMBL" id="XDI06463.1"/>
    </source>
</evidence>
<feature type="repeat" description="Lumazine-binding" evidence="9">
    <location>
        <begin position="97"/>
        <end position="220"/>
    </location>
</feature>
<gene>
    <name evidence="11" type="ORF">ABFY20_05035</name>
</gene>
<dbReference type="EMBL" id="CP162511">
    <property type="protein sequence ID" value="XDI06463.1"/>
    <property type="molecule type" value="Genomic_DNA"/>
</dbReference>
<dbReference type="AlphaFoldDB" id="A0AB39BK16"/>
<sequence length="228" mass="23042">MFTGLIEEQGEILALDRTPDAVVITVRAPLAVSDAKHGDSIAVSGVCLTVVEQTDDSFTADVMAQTLAMSTIGGLTVGDRVNLERAARVGDRLGGHIVQGHIDGTGTVLAVTPGEAWSVLRISLPRDLAPLVVDKGSIAVSGVSLTVSAIGHTGDSDAGHGAAGGGDTDGAAGGGTDAQHWFEVSLIPETLSATTLGALTVGDRVNLETDVLARHVERLVSFAGGSAS</sequence>
<evidence type="ECO:0000256" key="5">
    <source>
        <dbReference type="ARBA" id="ARBA00013950"/>
    </source>
</evidence>
<name>A0AB39BK16_9MICO</name>
<evidence type="ECO:0000256" key="6">
    <source>
        <dbReference type="ARBA" id="ARBA00022619"/>
    </source>
</evidence>
<keyword evidence="6" id="KW-0686">Riboflavin biosynthesis</keyword>
<evidence type="ECO:0000259" key="10">
    <source>
        <dbReference type="PROSITE" id="PS51177"/>
    </source>
</evidence>
<evidence type="ECO:0000256" key="7">
    <source>
        <dbReference type="ARBA" id="ARBA00022679"/>
    </source>
</evidence>
<evidence type="ECO:0000256" key="3">
    <source>
        <dbReference type="ARBA" id="ARBA00004887"/>
    </source>
</evidence>
<dbReference type="NCBIfam" id="NF006767">
    <property type="entry name" value="PRK09289.1"/>
    <property type="match status" value="1"/>
</dbReference>
<keyword evidence="8" id="KW-0677">Repeat</keyword>
<evidence type="ECO:0000256" key="9">
    <source>
        <dbReference type="PROSITE-ProRule" id="PRU00524"/>
    </source>
</evidence>
<comment type="pathway">
    <text evidence="3">Cofactor biosynthesis; riboflavin biosynthesis; riboflavin from 2-hydroxy-3-oxobutyl phosphate and 5-amino-6-(D-ribitylamino)uracil: step 2/2.</text>
</comment>
<dbReference type="GO" id="GO:0004746">
    <property type="term" value="F:riboflavin synthase activity"/>
    <property type="evidence" value="ECO:0007669"/>
    <property type="project" value="UniProtKB-EC"/>
</dbReference>
<keyword evidence="7 11" id="KW-0808">Transferase</keyword>
<dbReference type="InterPro" id="IPR017938">
    <property type="entry name" value="Riboflavin_synthase-like_b-brl"/>
</dbReference>
<accession>A0AB39BK16</accession>
<evidence type="ECO:0000256" key="4">
    <source>
        <dbReference type="ARBA" id="ARBA00012827"/>
    </source>
</evidence>
<dbReference type="PANTHER" id="PTHR21098">
    <property type="entry name" value="RIBOFLAVIN SYNTHASE ALPHA CHAIN"/>
    <property type="match status" value="1"/>
</dbReference>
<evidence type="ECO:0000256" key="8">
    <source>
        <dbReference type="ARBA" id="ARBA00022737"/>
    </source>
</evidence>
<dbReference type="Pfam" id="PF00677">
    <property type="entry name" value="Lum_binding"/>
    <property type="match status" value="2"/>
</dbReference>
<dbReference type="PIRSF" id="PIRSF000498">
    <property type="entry name" value="Riboflavin_syn_A"/>
    <property type="match status" value="1"/>
</dbReference>
<evidence type="ECO:0000256" key="1">
    <source>
        <dbReference type="ARBA" id="ARBA00000968"/>
    </source>
</evidence>
<dbReference type="RefSeq" id="WP_368498846.1">
    <property type="nucleotide sequence ID" value="NZ_CP162511.1"/>
</dbReference>
<reference evidence="11" key="1">
    <citation type="submission" date="2024-05" db="EMBL/GenBank/DDBJ databases">
        <title>Herbiconiux sp. A18JL235.</title>
        <authorList>
            <person name="Zhang G."/>
        </authorList>
    </citation>
    <scope>NUCLEOTIDE SEQUENCE</scope>
    <source>
        <strain evidence="11">A18JL235</strain>
    </source>
</reference>
<dbReference type="GO" id="GO:0009231">
    <property type="term" value="P:riboflavin biosynthetic process"/>
    <property type="evidence" value="ECO:0007669"/>
    <property type="project" value="UniProtKB-KW"/>
</dbReference>
<dbReference type="InterPro" id="IPR001783">
    <property type="entry name" value="Lumazine-bd"/>
</dbReference>
<dbReference type="SUPFAM" id="SSF63380">
    <property type="entry name" value="Riboflavin synthase domain-like"/>
    <property type="match status" value="2"/>
</dbReference>
<organism evidence="11">
    <name type="scientific">Herbiconiux sp. A18JL235</name>
    <dbReference type="NCBI Taxonomy" id="3152363"/>
    <lineage>
        <taxon>Bacteria</taxon>
        <taxon>Bacillati</taxon>
        <taxon>Actinomycetota</taxon>
        <taxon>Actinomycetes</taxon>
        <taxon>Micrococcales</taxon>
        <taxon>Microbacteriaceae</taxon>
        <taxon>Herbiconiux</taxon>
    </lineage>
</organism>
<dbReference type="InterPro" id="IPR023366">
    <property type="entry name" value="ATP_synth_asu-like_sf"/>
</dbReference>